<dbReference type="EMBL" id="CP001657">
    <property type="protein sequence ID" value="ACT13859.1"/>
    <property type="molecule type" value="Genomic_DNA"/>
</dbReference>
<feature type="transmembrane region" description="Helical" evidence="1">
    <location>
        <begin position="16"/>
        <end position="38"/>
    </location>
</feature>
<keyword evidence="1" id="KW-0812">Transmembrane</keyword>
<evidence type="ECO:0000313" key="2">
    <source>
        <dbReference type="EMBL" id="ACT13859.1"/>
    </source>
</evidence>
<gene>
    <name evidence="2" type="ordered locus">PC1_2829</name>
</gene>
<proteinExistence type="predicted"/>
<dbReference type="HOGENOM" id="CLU_1183794_0_0_6"/>
<keyword evidence="1" id="KW-1133">Transmembrane helix</keyword>
<dbReference type="OrthoDB" id="7033097at2"/>
<organism evidence="2 3">
    <name type="scientific">Pectobacterium carotovorum subsp. carotovorum (strain PC1)</name>
    <dbReference type="NCBI Taxonomy" id="561230"/>
    <lineage>
        <taxon>Bacteria</taxon>
        <taxon>Pseudomonadati</taxon>
        <taxon>Pseudomonadota</taxon>
        <taxon>Gammaproteobacteria</taxon>
        <taxon>Enterobacterales</taxon>
        <taxon>Pectobacteriaceae</taxon>
        <taxon>Pectobacterium</taxon>
    </lineage>
</organism>
<reference evidence="2 3" key="1">
    <citation type="submission" date="2009-07" db="EMBL/GenBank/DDBJ databases">
        <title>Complete sequence of Pectobacterium carotovorum subsp. carotovorum PC1.</title>
        <authorList>
            <consortium name="US DOE Joint Genome Institute"/>
            <person name="Lucas S."/>
            <person name="Copeland A."/>
            <person name="Lapidus A."/>
            <person name="Glavina del Rio T."/>
            <person name="Tice H."/>
            <person name="Bruce D."/>
            <person name="Goodwin L."/>
            <person name="Pitluck S."/>
            <person name="Munk A.C."/>
            <person name="Brettin T."/>
            <person name="Detter J.C."/>
            <person name="Han C."/>
            <person name="Tapia R."/>
            <person name="Larimer F."/>
            <person name="Land M."/>
            <person name="Hauser L."/>
            <person name="Kyrpides N."/>
            <person name="Mikhailova N."/>
            <person name="Balakrishnan V."/>
            <person name="Glasner J."/>
            <person name="Perna N.T."/>
        </authorList>
    </citation>
    <scope>NUCLEOTIDE SEQUENCE [LARGE SCALE GENOMIC DNA]</scope>
    <source>
        <strain evidence="2 3">PC1</strain>
    </source>
</reference>
<sequence length="236" mass="27139">MNTNNKFDLWLVRGSYIAQIGLLFITVFTIFYTVIPLYQNATLQESISKKEIELKELKLNSERLYSSFRYGAINSFIFQASSVCSPTLPFLLRPIEVPSPYEEDRRDFYDKKIAEIKNALNNDVNDCLRNYAKNSSFLLNLNEIDINKIMKAIDSLKPKLDDLKEKTKKDLNDTVKLIQFGRRNGVGQAEVAMGEILEQIEKEREISDMHSGANTIFYAYGKDVMDLINDALTPLR</sequence>
<keyword evidence="1" id="KW-0472">Membrane</keyword>
<name>C6DAM5_PECCP</name>
<dbReference type="AlphaFoldDB" id="C6DAM5"/>
<protein>
    <submittedName>
        <fullName evidence="2">Uncharacterized protein</fullName>
    </submittedName>
</protein>
<dbReference type="Proteomes" id="UP000002736">
    <property type="component" value="Chromosome"/>
</dbReference>
<dbReference type="KEGG" id="pct:PC1_2829"/>
<evidence type="ECO:0000256" key="1">
    <source>
        <dbReference type="SAM" id="Phobius"/>
    </source>
</evidence>
<accession>C6DAM5</accession>
<dbReference type="RefSeq" id="WP_015841019.1">
    <property type="nucleotide sequence ID" value="NC_012917.1"/>
</dbReference>
<evidence type="ECO:0000313" key="3">
    <source>
        <dbReference type="Proteomes" id="UP000002736"/>
    </source>
</evidence>